<reference evidence="1" key="1">
    <citation type="submission" date="2023-06" db="EMBL/GenBank/DDBJ databases">
        <title>Genome-scale phylogeny and comparative genomics of the fungal order Sordariales.</title>
        <authorList>
            <consortium name="Lawrence Berkeley National Laboratory"/>
            <person name="Hensen N."/>
            <person name="Bonometti L."/>
            <person name="Westerberg I."/>
            <person name="Brannstrom I.O."/>
            <person name="Guillou S."/>
            <person name="Cros-Aarteil S."/>
            <person name="Calhoun S."/>
            <person name="Haridas S."/>
            <person name="Kuo A."/>
            <person name="Mondo S."/>
            <person name="Pangilinan J."/>
            <person name="Riley R."/>
            <person name="Labutti K."/>
            <person name="Andreopoulos B."/>
            <person name="Lipzen A."/>
            <person name="Chen C."/>
            <person name="Yanf M."/>
            <person name="Daum C."/>
            <person name="Ng V."/>
            <person name="Clum A."/>
            <person name="Steindorff A."/>
            <person name="Ohm R."/>
            <person name="Martin F."/>
            <person name="Silar P."/>
            <person name="Natvig D."/>
            <person name="Lalanne C."/>
            <person name="Gautier V."/>
            <person name="Ament-Velasquez S.L."/>
            <person name="Kruys A."/>
            <person name="Hutchinson M.I."/>
            <person name="Powell A.J."/>
            <person name="Barry K."/>
            <person name="Miller A.N."/>
            <person name="Grigoriev I.V."/>
            <person name="Debuchy R."/>
            <person name="Gladieux P."/>
            <person name="Thoren M.H."/>
            <person name="Johannesson H."/>
        </authorList>
    </citation>
    <scope>NUCLEOTIDE SEQUENCE</scope>
    <source>
        <strain evidence="1">SMH4607-1</strain>
    </source>
</reference>
<name>A0AA40AQB9_9PEZI</name>
<organism evidence="1 2">
    <name type="scientific">Lasiosphaeris hirsuta</name>
    <dbReference type="NCBI Taxonomy" id="260670"/>
    <lineage>
        <taxon>Eukaryota</taxon>
        <taxon>Fungi</taxon>
        <taxon>Dikarya</taxon>
        <taxon>Ascomycota</taxon>
        <taxon>Pezizomycotina</taxon>
        <taxon>Sordariomycetes</taxon>
        <taxon>Sordariomycetidae</taxon>
        <taxon>Sordariales</taxon>
        <taxon>Lasiosphaeriaceae</taxon>
        <taxon>Lasiosphaeris</taxon>
    </lineage>
</organism>
<protein>
    <submittedName>
        <fullName evidence="1">Uncharacterized protein</fullName>
    </submittedName>
</protein>
<evidence type="ECO:0000313" key="1">
    <source>
        <dbReference type="EMBL" id="KAK0719972.1"/>
    </source>
</evidence>
<dbReference type="AlphaFoldDB" id="A0AA40AQB9"/>
<keyword evidence="2" id="KW-1185">Reference proteome</keyword>
<dbReference type="EMBL" id="JAUKUA010000003">
    <property type="protein sequence ID" value="KAK0719972.1"/>
    <property type="molecule type" value="Genomic_DNA"/>
</dbReference>
<gene>
    <name evidence="1" type="ORF">B0H67DRAFT_172302</name>
</gene>
<sequence>MTAGEIRRGGRWAGSLCASLAFKIGGSFYVCPFHQRFFNGIAAKVVAGDTARVDDEHTTKWTSNYYYACKLTPCIGRDGLWAHLWHELSRAE</sequence>
<comment type="caution">
    <text evidence="1">The sequence shown here is derived from an EMBL/GenBank/DDBJ whole genome shotgun (WGS) entry which is preliminary data.</text>
</comment>
<evidence type="ECO:0000313" key="2">
    <source>
        <dbReference type="Proteomes" id="UP001172102"/>
    </source>
</evidence>
<accession>A0AA40AQB9</accession>
<proteinExistence type="predicted"/>
<dbReference type="Proteomes" id="UP001172102">
    <property type="component" value="Unassembled WGS sequence"/>
</dbReference>